<reference evidence="2" key="1">
    <citation type="journal article" date="2015" name="Nature">
        <title>Complex archaea that bridge the gap between prokaryotes and eukaryotes.</title>
        <authorList>
            <person name="Spang A."/>
            <person name="Saw J.H."/>
            <person name="Jorgensen S.L."/>
            <person name="Zaremba-Niedzwiedzka K."/>
            <person name="Martijn J."/>
            <person name="Lind A.E."/>
            <person name="van Eijk R."/>
            <person name="Schleper C."/>
            <person name="Guy L."/>
            <person name="Ettema T.J."/>
        </authorList>
    </citation>
    <scope>NUCLEOTIDE SEQUENCE</scope>
</reference>
<gene>
    <name evidence="2" type="ORF">LCGC14_2760620</name>
</gene>
<name>A0A0F9B7N4_9ZZZZ</name>
<dbReference type="Pfam" id="PF13180">
    <property type="entry name" value="PDZ_2"/>
    <property type="match status" value="1"/>
</dbReference>
<dbReference type="EMBL" id="LAZR01050729">
    <property type="protein sequence ID" value="KKK86699.1"/>
    <property type="molecule type" value="Genomic_DNA"/>
</dbReference>
<dbReference type="AlphaFoldDB" id="A0A0F9B7N4"/>
<evidence type="ECO:0000259" key="1">
    <source>
        <dbReference type="Pfam" id="PF13180"/>
    </source>
</evidence>
<feature type="non-terminal residue" evidence="2">
    <location>
        <position position="1"/>
    </location>
</feature>
<sequence length="83" mass="9319">NAAKAGLDGGSHREGVRYGRSIIYLGGDIIIEVDKMPVTSLYDLLGSLEDNKPGETVEVKVLRGRKEKTLYIKLSERPKNFRW</sequence>
<feature type="domain" description="PDZ" evidence="1">
    <location>
        <begin position="27"/>
        <end position="74"/>
    </location>
</feature>
<dbReference type="SUPFAM" id="SSF50156">
    <property type="entry name" value="PDZ domain-like"/>
    <property type="match status" value="1"/>
</dbReference>
<dbReference type="Gene3D" id="2.30.42.10">
    <property type="match status" value="1"/>
</dbReference>
<organism evidence="2">
    <name type="scientific">marine sediment metagenome</name>
    <dbReference type="NCBI Taxonomy" id="412755"/>
    <lineage>
        <taxon>unclassified sequences</taxon>
        <taxon>metagenomes</taxon>
        <taxon>ecological metagenomes</taxon>
    </lineage>
</organism>
<comment type="caution">
    <text evidence="2">The sequence shown here is derived from an EMBL/GenBank/DDBJ whole genome shotgun (WGS) entry which is preliminary data.</text>
</comment>
<evidence type="ECO:0000313" key="2">
    <source>
        <dbReference type="EMBL" id="KKK86699.1"/>
    </source>
</evidence>
<protein>
    <recommendedName>
        <fullName evidence="1">PDZ domain-containing protein</fullName>
    </recommendedName>
</protein>
<dbReference type="InterPro" id="IPR001478">
    <property type="entry name" value="PDZ"/>
</dbReference>
<proteinExistence type="predicted"/>
<dbReference type="InterPro" id="IPR036034">
    <property type="entry name" value="PDZ_sf"/>
</dbReference>
<accession>A0A0F9B7N4</accession>